<keyword evidence="2" id="KW-1185">Reference proteome</keyword>
<dbReference type="EMBL" id="CAAALY010045698">
    <property type="protein sequence ID" value="VEL20282.1"/>
    <property type="molecule type" value="Genomic_DNA"/>
</dbReference>
<protein>
    <submittedName>
        <fullName evidence="1">Uncharacterized protein</fullName>
    </submittedName>
</protein>
<name>A0A3S5BDE9_9PLAT</name>
<reference evidence="1" key="1">
    <citation type="submission" date="2018-11" db="EMBL/GenBank/DDBJ databases">
        <authorList>
            <consortium name="Pathogen Informatics"/>
        </authorList>
    </citation>
    <scope>NUCLEOTIDE SEQUENCE</scope>
</reference>
<proteinExistence type="predicted"/>
<evidence type="ECO:0000313" key="1">
    <source>
        <dbReference type="EMBL" id="VEL20282.1"/>
    </source>
</evidence>
<organism evidence="1 2">
    <name type="scientific">Protopolystoma xenopodis</name>
    <dbReference type="NCBI Taxonomy" id="117903"/>
    <lineage>
        <taxon>Eukaryota</taxon>
        <taxon>Metazoa</taxon>
        <taxon>Spiralia</taxon>
        <taxon>Lophotrochozoa</taxon>
        <taxon>Platyhelminthes</taxon>
        <taxon>Monogenea</taxon>
        <taxon>Polyopisthocotylea</taxon>
        <taxon>Polystomatidea</taxon>
        <taxon>Polystomatidae</taxon>
        <taxon>Protopolystoma</taxon>
    </lineage>
</organism>
<evidence type="ECO:0000313" key="2">
    <source>
        <dbReference type="Proteomes" id="UP000784294"/>
    </source>
</evidence>
<comment type="caution">
    <text evidence="1">The sequence shown here is derived from an EMBL/GenBank/DDBJ whole genome shotgun (WGS) entry which is preliminary data.</text>
</comment>
<gene>
    <name evidence="1" type="ORF">PXEA_LOCUS13722</name>
</gene>
<accession>A0A3S5BDE9</accession>
<dbReference type="Proteomes" id="UP000784294">
    <property type="component" value="Unassembled WGS sequence"/>
</dbReference>
<dbReference type="AlphaFoldDB" id="A0A3S5BDE9"/>
<sequence>MVPLVDRFHSVPVPVCVLPQALESCKLSPQRAERLGSDSHASRYQALRSRGRPDNQATKVVLAYSKRTSSTDNIFSWLPKVPAPHFPHRDLFSLG</sequence>